<organism evidence="1 2">
    <name type="scientific">Rosa chinensis</name>
    <name type="common">China rose</name>
    <dbReference type="NCBI Taxonomy" id="74649"/>
    <lineage>
        <taxon>Eukaryota</taxon>
        <taxon>Viridiplantae</taxon>
        <taxon>Streptophyta</taxon>
        <taxon>Embryophyta</taxon>
        <taxon>Tracheophyta</taxon>
        <taxon>Spermatophyta</taxon>
        <taxon>Magnoliopsida</taxon>
        <taxon>eudicotyledons</taxon>
        <taxon>Gunneridae</taxon>
        <taxon>Pentapetalae</taxon>
        <taxon>rosids</taxon>
        <taxon>fabids</taxon>
        <taxon>Rosales</taxon>
        <taxon>Rosaceae</taxon>
        <taxon>Rosoideae</taxon>
        <taxon>Rosoideae incertae sedis</taxon>
        <taxon>Rosa</taxon>
    </lineage>
</organism>
<accession>A0A2P6QRL8</accession>
<dbReference type="STRING" id="74649.A0A2P6QRL8"/>
<dbReference type="Proteomes" id="UP000238479">
    <property type="component" value="Chromosome 4"/>
</dbReference>
<reference evidence="1 2" key="1">
    <citation type="journal article" date="2018" name="Nat. Genet.">
        <title>The Rosa genome provides new insights in the design of modern roses.</title>
        <authorList>
            <person name="Bendahmane M."/>
        </authorList>
    </citation>
    <scope>NUCLEOTIDE SEQUENCE [LARGE SCALE GENOMIC DNA]</scope>
    <source>
        <strain evidence="2">cv. Old Blush</strain>
    </source>
</reference>
<dbReference type="EMBL" id="PDCK01000042">
    <property type="protein sequence ID" value="PRQ36829.1"/>
    <property type="molecule type" value="Genomic_DNA"/>
</dbReference>
<proteinExistence type="predicted"/>
<name>A0A2P6QRL8_ROSCH</name>
<dbReference type="AlphaFoldDB" id="A0A2P6QRL8"/>
<sequence length="164" mass="18740">MAKLDRLKRKDERQREIWCSYNKFMFVKSYRPSCAHTPSPGDSFFTSALIVSFISFLQVTPLRTSSSFSQLYSASHYSTSTFNPDRVLILLIICICSDSSFGYPGGPLLFKNLNFGIDLDSSIASNDASPFELLVFLFENIIISFEVLDDVMCNCKSPWNRYQY</sequence>
<keyword evidence="2" id="KW-1185">Reference proteome</keyword>
<comment type="caution">
    <text evidence="1">The sequence shown here is derived from an EMBL/GenBank/DDBJ whole genome shotgun (WGS) entry which is preliminary data.</text>
</comment>
<evidence type="ECO:0000313" key="1">
    <source>
        <dbReference type="EMBL" id="PRQ36829.1"/>
    </source>
</evidence>
<evidence type="ECO:0000313" key="2">
    <source>
        <dbReference type="Proteomes" id="UP000238479"/>
    </source>
</evidence>
<protein>
    <submittedName>
        <fullName evidence="1">Uncharacterized protein</fullName>
    </submittedName>
</protein>
<gene>
    <name evidence="1" type="ORF">RchiOBHm_Chr4g0395871</name>
</gene>
<dbReference type="Gramene" id="PRQ36829">
    <property type="protein sequence ID" value="PRQ36829"/>
    <property type="gene ID" value="RchiOBHm_Chr4g0395871"/>
</dbReference>